<evidence type="ECO:0000256" key="1">
    <source>
        <dbReference type="ARBA" id="ARBA00022737"/>
    </source>
</evidence>
<dbReference type="Pfam" id="PF01535">
    <property type="entry name" value="PPR"/>
    <property type="match status" value="3"/>
</dbReference>
<proteinExistence type="predicted"/>
<dbReference type="NCBIfam" id="TIGR00756">
    <property type="entry name" value="PPR"/>
    <property type="match status" value="5"/>
</dbReference>
<reference evidence="3 4" key="1">
    <citation type="submission" date="2023-12" db="EMBL/GenBank/DDBJ databases">
        <title>A high-quality genome assembly for Dillenia turbinata (Dilleniales).</title>
        <authorList>
            <person name="Chanderbali A."/>
        </authorList>
    </citation>
    <scope>NUCLEOTIDE SEQUENCE [LARGE SCALE GENOMIC DNA]</scope>
    <source>
        <strain evidence="3">LSX21</strain>
        <tissue evidence="3">Leaf</tissue>
    </source>
</reference>
<feature type="repeat" description="PPR" evidence="2">
    <location>
        <begin position="167"/>
        <end position="201"/>
    </location>
</feature>
<evidence type="ECO:0000313" key="4">
    <source>
        <dbReference type="Proteomes" id="UP001370490"/>
    </source>
</evidence>
<feature type="repeat" description="PPR" evidence="2">
    <location>
        <begin position="301"/>
        <end position="331"/>
    </location>
</feature>
<gene>
    <name evidence="3" type="ORF">RJ641_010623</name>
</gene>
<dbReference type="FunFam" id="1.25.40.10:FF:001027">
    <property type="entry name" value="Pentatricopeptide repeat-containing protein At5g44230"/>
    <property type="match status" value="1"/>
</dbReference>
<dbReference type="PANTHER" id="PTHR47926">
    <property type="entry name" value="PENTATRICOPEPTIDE REPEAT-CONTAINING PROTEIN"/>
    <property type="match status" value="1"/>
</dbReference>
<feature type="repeat" description="PPR" evidence="2">
    <location>
        <begin position="229"/>
        <end position="263"/>
    </location>
</feature>
<dbReference type="FunFam" id="1.25.40.10:FF:001030">
    <property type="entry name" value="Pentatricopeptide repeat-containing protein At1g09190"/>
    <property type="match status" value="1"/>
</dbReference>
<dbReference type="Proteomes" id="UP001370490">
    <property type="component" value="Unassembled WGS sequence"/>
</dbReference>
<protein>
    <submittedName>
        <fullName evidence="3">E motif</fullName>
    </submittedName>
</protein>
<evidence type="ECO:0000256" key="2">
    <source>
        <dbReference type="PROSITE-ProRule" id="PRU00708"/>
    </source>
</evidence>
<comment type="caution">
    <text evidence="3">The sequence shown here is derived from an EMBL/GenBank/DDBJ whole genome shotgun (WGS) entry which is preliminary data.</text>
</comment>
<dbReference type="InterPro" id="IPR046848">
    <property type="entry name" value="E_motif"/>
</dbReference>
<dbReference type="GO" id="GO:0003723">
    <property type="term" value="F:RNA binding"/>
    <property type="evidence" value="ECO:0007669"/>
    <property type="project" value="InterPro"/>
</dbReference>
<organism evidence="3 4">
    <name type="scientific">Dillenia turbinata</name>
    <dbReference type="NCBI Taxonomy" id="194707"/>
    <lineage>
        <taxon>Eukaryota</taxon>
        <taxon>Viridiplantae</taxon>
        <taxon>Streptophyta</taxon>
        <taxon>Embryophyta</taxon>
        <taxon>Tracheophyta</taxon>
        <taxon>Spermatophyta</taxon>
        <taxon>Magnoliopsida</taxon>
        <taxon>eudicotyledons</taxon>
        <taxon>Gunneridae</taxon>
        <taxon>Pentapetalae</taxon>
        <taxon>Dilleniales</taxon>
        <taxon>Dilleniaceae</taxon>
        <taxon>Dillenia</taxon>
    </lineage>
</organism>
<keyword evidence="4" id="KW-1185">Reference proteome</keyword>
<dbReference type="Gene3D" id="1.25.40.10">
    <property type="entry name" value="Tetratricopeptide repeat domain"/>
    <property type="match status" value="3"/>
</dbReference>
<dbReference type="Pfam" id="PF13041">
    <property type="entry name" value="PPR_2"/>
    <property type="match status" value="2"/>
</dbReference>
<dbReference type="Pfam" id="PF20430">
    <property type="entry name" value="Eplus_motif"/>
    <property type="match status" value="1"/>
</dbReference>
<dbReference type="InterPro" id="IPR002885">
    <property type="entry name" value="PPR_rpt"/>
</dbReference>
<sequence>MSVTSLVSRKFCANGINPNFVPFSLLQQRKVLESNLVSLLNDCDSLTQTKQVHAHIIRKGLDQCCYVLTKLLRTLTQFEVPMDTYPRTLFNQLENPNPFIYTALIRGYAINGPFKEAAFLYDLMRRKNISPVPFTFTALLKGCVSELDVYLGMQIHGQVMVGGFGLDLYVGNTLIDMYVKCGALESGRKVFDEMRDRDMISWTLLIVAYAKSSDMVAAGELFDGLPMKDMVAWTAMVTGYAQNAKPKEALEVFERMLDSGVGVDEVTLVGVVSACAQLGAAKYAEWVRDIADKSGFDPAKNVVVGSAFIDMYSKCGKLEDAYRVFRGMTERNVFSYSSMIVGFAMHGMWDDVSRVRMLMRKKGFKKNPACSMVEGHKGVIHEFFAGDMNHPKSLEIKKALEDLLARLILQGKPPETCCSRNAFPKLRHWVILLAHEQLLMSFDLQAKWSDKPDTAALRDRS</sequence>
<name>A0AAN8Z8H6_9MAGN</name>
<dbReference type="Pfam" id="PF20431">
    <property type="entry name" value="E_motif"/>
    <property type="match status" value="1"/>
</dbReference>
<dbReference type="InterPro" id="IPR046960">
    <property type="entry name" value="PPR_At4g14850-like_plant"/>
</dbReference>
<feature type="repeat" description="PPR" evidence="2">
    <location>
        <begin position="97"/>
        <end position="131"/>
    </location>
</feature>
<evidence type="ECO:0000313" key="3">
    <source>
        <dbReference type="EMBL" id="KAK6924423.1"/>
    </source>
</evidence>
<dbReference type="PANTHER" id="PTHR47926:SF523">
    <property type="entry name" value="DYW DOMAIN-CONTAINING PROTEIN"/>
    <property type="match status" value="1"/>
</dbReference>
<dbReference type="InterPro" id="IPR046849">
    <property type="entry name" value="E2_motif"/>
</dbReference>
<dbReference type="AlphaFoldDB" id="A0AAN8Z8H6"/>
<keyword evidence="1" id="KW-0677">Repeat</keyword>
<accession>A0AAN8Z8H6</accession>
<dbReference type="GO" id="GO:0009451">
    <property type="term" value="P:RNA modification"/>
    <property type="evidence" value="ECO:0007669"/>
    <property type="project" value="InterPro"/>
</dbReference>
<feature type="repeat" description="PPR" evidence="2">
    <location>
        <begin position="332"/>
        <end position="366"/>
    </location>
</feature>
<dbReference type="PROSITE" id="PS51375">
    <property type="entry name" value="PPR"/>
    <property type="match status" value="5"/>
</dbReference>
<dbReference type="InterPro" id="IPR011990">
    <property type="entry name" value="TPR-like_helical_dom_sf"/>
</dbReference>
<dbReference type="EMBL" id="JBAMMX010000017">
    <property type="protein sequence ID" value="KAK6924423.1"/>
    <property type="molecule type" value="Genomic_DNA"/>
</dbReference>